<evidence type="ECO:0000313" key="3">
    <source>
        <dbReference type="EMBL" id="MEK8088441.1"/>
    </source>
</evidence>
<dbReference type="InterPro" id="IPR017927">
    <property type="entry name" value="FAD-bd_FR_type"/>
</dbReference>
<protein>
    <submittedName>
        <fullName evidence="3">FAD-dependent oxidoreductase</fullName>
    </submittedName>
</protein>
<evidence type="ECO:0000259" key="2">
    <source>
        <dbReference type="PROSITE" id="PS51384"/>
    </source>
</evidence>
<evidence type="ECO:0000313" key="4">
    <source>
        <dbReference type="Proteomes" id="UP001446205"/>
    </source>
</evidence>
<name>A0ABU9D650_9PROT</name>
<dbReference type="CDD" id="cd06192">
    <property type="entry name" value="DHOD_e_trans_like"/>
    <property type="match status" value="1"/>
</dbReference>
<feature type="domain" description="FAD-binding FR-type" evidence="2">
    <location>
        <begin position="828"/>
        <end position="936"/>
    </location>
</feature>
<dbReference type="PANTHER" id="PTHR43513:SF3">
    <property type="entry name" value="DIHYDROOROTATE DEHYDROGENASE B (NAD(+)), ELECTRON TRANSFER SUBUNIT-RELATED"/>
    <property type="match status" value="1"/>
</dbReference>
<dbReference type="Proteomes" id="UP001446205">
    <property type="component" value="Unassembled WGS sequence"/>
</dbReference>
<evidence type="ECO:0000256" key="1">
    <source>
        <dbReference type="SAM" id="MobiDB-lite"/>
    </source>
</evidence>
<sequence>MNEALQLNLPGLKYADLFIREGMLRLDAAFLALVDEADPALGEGLRRYRRDPEMPETESSAILIDAGRLLDDFLASLFGIMPARDAGTFQVQQQDPVFLFKAELVKAVAKRRSPPPGDFASLSLPFAEELAASDPELAMADRWLLAKESDDRALLDFIADWTWHALNSPEGKAATAGWRSLDLPKRLNFMRLVEADPVPDDPYGRLEGPPDRRRNREGFSLTDNSYRNLRRSLDHVHYCVYCHQHEGDFCSKGFPEKGQGGDHGLRVNPLGETLTGCPLGQKISQSHVLKREGLNLGALSVIMIDNPLCPATGHRICNDCMKSCIYQKQEPVDIPFIETNILTDALAMPWGFEIYSLLTRWNPLRRDYPVPAAYNGIKVLVVGAGPAGFNLSQHLLNAGFGVVLIDGLKIEPLPQELVYRPGQPPHPIRDINVLYEDLDKRQMTGFGGVAEYGITVRWNKNFLKVINVALQRRQHFAVHGGVRFGGTLTLEDAWSLGFDHVALAPGAGKPTVIPMHQGLARGMRQANDFLMALQLTGAAKRESLANLQIRLPLVVIGGGLTGIDTATEAQAYYIRQVEKVLDRFELVGAPEDLPPLEREILDEFLAHGQAVRAERARAATEQRAPDFLSLLRQWGGVTVAFRRAMRASPAYLRSDNEVSKALEEGIYYAEALSPVEAELDQYGHVAGLRLEKQMEVGDGRWVGSGEMLRLPARTVLVAAGATPNTVYEREYPGTFAMHGRYYVPFRVEDDGLIPAPLDSHAKDPRMGFQTSQIGVSIYGDCHPLFHGSVVDAMASGKQGALEIRRIFQDRLDIPGDPEEFEHFRAGLSERLSPRVLRLNRLAPNVVELVLHAPQQARKWQPGHFFRVQNYEAQSPLVNGTRLQMEALALSGAGADPERGELSLVVLEVGASSRLISRLKPGDPLVLMGPTGTAMPIPENQRIVVMGGRRAIFLLSAVGPVWRAAGNHVTFFGCFETSEEIFWQDRLEAACDRIFWSLEQGELPCGLRAGDERLHDSPEDLASRCLAGRLDDAQEILASADVIWALGSAKMMRLSADLLTGPMAPYLKSGVRAYAGVNSPMQCMMKEICAQCLCRHEERDSGQTRRIVFSCFNQNQPLFDVDFDNLGARLSQNSPQEQLSDRWLSYLLDSLGENTGERGSGS</sequence>
<dbReference type="InterPro" id="IPR050353">
    <property type="entry name" value="PyrK_electron_transfer"/>
</dbReference>
<organism evidence="3 4">
    <name type="scientific">Thermithiobacillus plumbiphilus</name>
    <dbReference type="NCBI Taxonomy" id="1729899"/>
    <lineage>
        <taxon>Bacteria</taxon>
        <taxon>Pseudomonadati</taxon>
        <taxon>Pseudomonadota</taxon>
        <taxon>Acidithiobacillia</taxon>
        <taxon>Acidithiobacillales</taxon>
        <taxon>Thermithiobacillaceae</taxon>
        <taxon>Thermithiobacillus</taxon>
    </lineage>
</organism>
<dbReference type="InterPro" id="IPR009051">
    <property type="entry name" value="Helical_ferredxn"/>
</dbReference>
<dbReference type="PANTHER" id="PTHR43513">
    <property type="entry name" value="DIHYDROOROTATE DEHYDROGENASE B (NAD(+)), ELECTRON TRANSFER SUBUNIT"/>
    <property type="match status" value="1"/>
</dbReference>
<gene>
    <name evidence="3" type="ORF">WOB96_01560</name>
</gene>
<proteinExistence type="predicted"/>
<accession>A0ABU9D650</accession>
<dbReference type="SUPFAM" id="SSF63380">
    <property type="entry name" value="Riboflavin synthase domain-like"/>
    <property type="match status" value="1"/>
</dbReference>
<dbReference type="SUPFAM" id="SSF51971">
    <property type="entry name" value="Nucleotide-binding domain"/>
    <property type="match status" value="1"/>
</dbReference>
<dbReference type="EMBL" id="JBBPCO010000001">
    <property type="protein sequence ID" value="MEK8088441.1"/>
    <property type="molecule type" value="Genomic_DNA"/>
</dbReference>
<dbReference type="RefSeq" id="WP_341369503.1">
    <property type="nucleotide sequence ID" value="NZ_JBBPCO010000001.1"/>
</dbReference>
<dbReference type="InterPro" id="IPR036188">
    <property type="entry name" value="FAD/NAD-bd_sf"/>
</dbReference>
<dbReference type="PROSITE" id="PS51384">
    <property type="entry name" value="FAD_FR"/>
    <property type="match status" value="1"/>
</dbReference>
<reference evidence="3 4" key="1">
    <citation type="submission" date="2024-04" db="EMBL/GenBank/DDBJ databases">
        <authorList>
            <person name="Abashina T."/>
            <person name="Shaikin A."/>
        </authorList>
    </citation>
    <scope>NUCLEOTIDE SEQUENCE [LARGE SCALE GENOMIC DNA]</scope>
    <source>
        <strain evidence="3 4">AAFK</strain>
    </source>
</reference>
<comment type="caution">
    <text evidence="3">The sequence shown here is derived from an EMBL/GenBank/DDBJ whole genome shotgun (WGS) entry which is preliminary data.</text>
</comment>
<dbReference type="InterPro" id="IPR023753">
    <property type="entry name" value="FAD/NAD-binding_dom"/>
</dbReference>
<dbReference type="InterPro" id="IPR017938">
    <property type="entry name" value="Riboflavin_synthase-like_b-brl"/>
</dbReference>
<dbReference type="Gene3D" id="3.50.50.60">
    <property type="entry name" value="FAD/NAD(P)-binding domain"/>
    <property type="match status" value="1"/>
</dbReference>
<dbReference type="PRINTS" id="PR00368">
    <property type="entry name" value="FADPNR"/>
</dbReference>
<dbReference type="SUPFAM" id="SSF51905">
    <property type="entry name" value="FAD/NAD(P)-binding domain"/>
    <property type="match status" value="1"/>
</dbReference>
<dbReference type="Gene3D" id="1.10.1060.10">
    <property type="entry name" value="Alpha-helical ferredoxin"/>
    <property type="match status" value="1"/>
</dbReference>
<dbReference type="Gene3D" id="2.40.30.10">
    <property type="entry name" value="Translation factors"/>
    <property type="match status" value="1"/>
</dbReference>
<keyword evidence="4" id="KW-1185">Reference proteome</keyword>
<dbReference type="Pfam" id="PF07992">
    <property type="entry name" value="Pyr_redox_2"/>
    <property type="match status" value="1"/>
</dbReference>
<feature type="region of interest" description="Disordered" evidence="1">
    <location>
        <begin position="199"/>
        <end position="219"/>
    </location>
</feature>
<feature type="compositionally biased region" description="Basic and acidic residues" evidence="1">
    <location>
        <begin position="202"/>
        <end position="217"/>
    </location>
</feature>